<evidence type="ECO:0000313" key="2">
    <source>
        <dbReference type="EMBL" id="TSJ63821.1"/>
    </source>
</evidence>
<organism evidence="2 3">
    <name type="scientific">Ancylobacter moscoviensis</name>
    <dbReference type="NCBI Taxonomy" id="2597768"/>
    <lineage>
        <taxon>Bacteria</taxon>
        <taxon>Pseudomonadati</taxon>
        <taxon>Pseudomonadota</taxon>
        <taxon>Alphaproteobacteria</taxon>
        <taxon>Hyphomicrobiales</taxon>
        <taxon>Xanthobacteraceae</taxon>
        <taxon>Ancylobacter</taxon>
    </lineage>
</organism>
<dbReference type="Proteomes" id="UP000315321">
    <property type="component" value="Unassembled WGS sequence"/>
</dbReference>
<feature type="signal peptide" evidence="1">
    <location>
        <begin position="1"/>
        <end position="27"/>
    </location>
</feature>
<evidence type="ECO:0000313" key="3">
    <source>
        <dbReference type="Proteomes" id="UP000315321"/>
    </source>
</evidence>
<proteinExistence type="predicted"/>
<name>A0ABY3DU07_9HYPH</name>
<accession>A0ABY3DU07</accession>
<keyword evidence="1" id="KW-0732">Signal</keyword>
<sequence>MVNHSRIIALAALGTALATPLATPAAAQAQAQGQFVPPTFPWLQQHTATTGPMNQAALNGDAAIRWQSTINSYARGH</sequence>
<gene>
    <name evidence="2" type="ORF">FO470_00485</name>
</gene>
<dbReference type="RefSeq" id="WP_144340977.1">
    <property type="nucleotide sequence ID" value="NZ_VMBP01000001.1"/>
</dbReference>
<reference evidence="2 3" key="1">
    <citation type="submission" date="2019-07" db="EMBL/GenBank/DDBJ databases">
        <authorList>
            <person name="Grouzdev D.S."/>
        </authorList>
    </citation>
    <scope>NUCLEOTIDE SEQUENCE [LARGE SCALE GENOMIC DNA]</scope>
    <source>
        <strain evidence="2 3">3C</strain>
    </source>
</reference>
<comment type="caution">
    <text evidence="2">The sequence shown here is derived from an EMBL/GenBank/DDBJ whole genome shotgun (WGS) entry which is preliminary data.</text>
</comment>
<dbReference type="EMBL" id="VMBP01000001">
    <property type="protein sequence ID" value="TSJ63821.1"/>
    <property type="molecule type" value="Genomic_DNA"/>
</dbReference>
<feature type="chain" id="PRO_5047114671" evidence="1">
    <location>
        <begin position="28"/>
        <end position="77"/>
    </location>
</feature>
<evidence type="ECO:0000256" key="1">
    <source>
        <dbReference type="SAM" id="SignalP"/>
    </source>
</evidence>
<keyword evidence="3" id="KW-1185">Reference proteome</keyword>
<protein>
    <submittedName>
        <fullName evidence="2">Uncharacterized protein</fullName>
    </submittedName>
</protein>